<proteinExistence type="predicted"/>
<feature type="domain" description="ABC transporter" evidence="8">
    <location>
        <begin position="322"/>
        <end position="530"/>
    </location>
</feature>
<dbReference type="SMART" id="SM00382">
    <property type="entry name" value="AAA"/>
    <property type="match status" value="1"/>
</dbReference>
<name>R3W433_9ENTE</name>
<dbReference type="PROSITE" id="PS00211">
    <property type="entry name" value="ABC_TRANSPORTER_1"/>
    <property type="match status" value="1"/>
</dbReference>
<dbReference type="Pfam" id="PF00005">
    <property type="entry name" value="ABC_tran"/>
    <property type="match status" value="1"/>
</dbReference>
<dbReference type="GO" id="GO:0016887">
    <property type="term" value="F:ATP hydrolysis activity"/>
    <property type="evidence" value="ECO:0007669"/>
    <property type="project" value="InterPro"/>
</dbReference>
<reference evidence="10 11" key="1">
    <citation type="submission" date="2013-02" db="EMBL/GenBank/DDBJ databases">
        <title>The Genome Sequence of Enterococcus phoeniculicola BAA-412.</title>
        <authorList>
            <consortium name="The Broad Institute Genome Sequencing Platform"/>
            <consortium name="The Broad Institute Genome Sequencing Center for Infectious Disease"/>
            <person name="Earl A.M."/>
            <person name="Gilmore M.S."/>
            <person name="Lebreton F."/>
            <person name="Walker B."/>
            <person name="Young S.K."/>
            <person name="Zeng Q."/>
            <person name="Gargeya S."/>
            <person name="Fitzgerald M."/>
            <person name="Haas B."/>
            <person name="Abouelleil A."/>
            <person name="Alvarado L."/>
            <person name="Arachchi H.M."/>
            <person name="Berlin A.M."/>
            <person name="Chapman S.B."/>
            <person name="Dewar J."/>
            <person name="Goldberg J."/>
            <person name="Griggs A."/>
            <person name="Gujja S."/>
            <person name="Hansen M."/>
            <person name="Howarth C."/>
            <person name="Imamovic A."/>
            <person name="Larimer J."/>
            <person name="McCowan C."/>
            <person name="Murphy C."/>
            <person name="Neiman D."/>
            <person name="Pearson M."/>
            <person name="Priest M."/>
            <person name="Roberts A."/>
            <person name="Saif S."/>
            <person name="Shea T."/>
            <person name="Sisk P."/>
            <person name="Sykes S."/>
            <person name="Wortman J."/>
            <person name="Nusbaum C."/>
            <person name="Birren B."/>
        </authorList>
    </citation>
    <scope>NUCLEOTIDE SEQUENCE [LARGE SCALE GENOMIC DNA]</scope>
    <source>
        <strain evidence="10 11">ATCC BAA-412</strain>
    </source>
</reference>
<dbReference type="Gene3D" id="3.40.50.300">
    <property type="entry name" value="P-loop containing nucleotide triphosphate hydrolases"/>
    <property type="match status" value="1"/>
</dbReference>
<dbReference type="InterPro" id="IPR003439">
    <property type="entry name" value="ABC_transporter-like_ATP-bd"/>
</dbReference>
<gene>
    <name evidence="10" type="ORF">UC3_02622</name>
</gene>
<keyword evidence="6 7" id="KW-0472">Membrane</keyword>
<dbReference type="PANTHER" id="PTHR43394">
    <property type="entry name" value="ATP-DEPENDENT PERMEASE MDL1, MITOCHONDRIAL"/>
    <property type="match status" value="1"/>
</dbReference>
<dbReference type="Pfam" id="PF00664">
    <property type="entry name" value="ABC_membrane"/>
    <property type="match status" value="1"/>
</dbReference>
<evidence type="ECO:0000256" key="3">
    <source>
        <dbReference type="ARBA" id="ARBA00022741"/>
    </source>
</evidence>
<dbReference type="SUPFAM" id="SSF52540">
    <property type="entry name" value="P-loop containing nucleoside triphosphate hydrolases"/>
    <property type="match status" value="1"/>
</dbReference>
<dbReference type="GO" id="GO:0005524">
    <property type="term" value="F:ATP binding"/>
    <property type="evidence" value="ECO:0007669"/>
    <property type="project" value="UniProtKB-KW"/>
</dbReference>
<evidence type="ECO:0000313" key="11">
    <source>
        <dbReference type="Proteomes" id="UP000013785"/>
    </source>
</evidence>
<dbReference type="InterPro" id="IPR036640">
    <property type="entry name" value="ABC1_TM_sf"/>
</dbReference>
<evidence type="ECO:0000256" key="6">
    <source>
        <dbReference type="ARBA" id="ARBA00023136"/>
    </source>
</evidence>
<dbReference type="Gene3D" id="1.20.1560.10">
    <property type="entry name" value="ABC transporter type 1, transmembrane domain"/>
    <property type="match status" value="1"/>
</dbReference>
<evidence type="ECO:0008006" key="12">
    <source>
        <dbReference type="Google" id="ProtNLM"/>
    </source>
</evidence>
<feature type="transmembrane region" description="Helical" evidence="7">
    <location>
        <begin position="127"/>
        <end position="145"/>
    </location>
</feature>
<dbReference type="GO" id="GO:0015421">
    <property type="term" value="F:ABC-type oligopeptide transporter activity"/>
    <property type="evidence" value="ECO:0007669"/>
    <property type="project" value="TreeGrafter"/>
</dbReference>
<evidence type="ECO:0000256" key="4">
    <source>
        <dbReference type="ARBA" id="ARBA00022840"/>
    </source>
</evidence>
<dbReference type="STRING" id="154621.RV11_GL001673"/>
<dbReference type="PROSITE" id="PS50929">
    <property type="entry name" value="ABC_TM1F"/>
    <property type="match status" value="1"/>
</dbReference>
<dbReference type="AlphaFoldDB" id="R3W433"/>
<dbReference type="InterPro" id="IPR027417">
    <property type="entry name" value="P-loop_NTPase"/>
</dbReference>
<keyword evidence="3" id="KW-0547">Nucleotide-binding</keyword>
<accession>R3W433</accession>
<dbReference type="PROSITE" id="PS50893">
    <property type="entry name" value="ABC_TRANSPORTER_2"/>
    <property type="match status" value="1"/>
</dbReference>
<dbReference type="EMBL" id="AJAT01000017">
    <property type="protein sequence ID" value="EOL42271.1"/>
    <property type="molecule type" value="Genomic_DNA"/>
</dbReference>
<keyword evidence="5 7" id="KW-1133">Transmembrane helix</keyword>
<dbReference type="InterPro" id="IPR017871">
    <property type="entry name" value="ABC_transporter-like_CS"/>
</dbReference>
<evidence type="ECO:0000256" key="2">
    <source>
        <dbReference type="ARBA" id="ARBA00022692"/>
    </source>
</evidence>
<feature type="transmembrane region" description="Helical" evidence="7">
    <location>
        <begin position="46"/>
        <end position="70"/>
    </location>
</feature>
<evidence type="ECO:0000259" key="8">
    <source>
        <dbReference type="PROSITE" id="PS50893"/>
    </source>
</evidence>
<dbReference type="HOGENOM" id="CLU_000604_84_3_9"/>
<dbReference type="Proteomes" id="UP000013785">
    <property type="component" value="Unassembled WGS sequence"/>
</dbReference>
<comment type="caution">
    <text evidence="10">The sequence shown here is derived from an EMBL/GenBank/DDBJ whole genome shotgun (WGS) entry which is preliminary data.</text>
</comment>
<protein>
    <recommendedName>
        <fullName evidence="12">ABC transporter ATP-binding protein</fullName>
    </recommendedName>
</protein>
<dbReference type="PATRIC" id="fig|1158610.3.peg.2604"/>
<dbReference type="InterPro" id="IPR039421">
    <property type="entry name" value="Type_1_exporter"/>
</dbReference>
<organism evidence="10 11">
    <name type="scientific">Enterococcus phoeniculicola ATCC BAA-412</name>
    <dbReference type="NCBI Taxonomy" id="1158610"/>
    <lineage>
        <taxon>Bacteria</taxon>
        <taxon>Bacillati</taxon>
        <taxon>Bacillota</taxon>
        <taxon>Bacilli</taxon>
        <taxon>Lactobacillales</taxon>
        <taxon>Enterococcaceae</taxon>
        <taxon>Enterococcus</taxon>
    </lineage>
</organism>
<dbReference type="RefSeq" id="WP_010769259.1">
    <property type="nucleotide sequence ID" value="NZ_ASWE01000001.1"/>
</dbReference>
<dbReference type="GO" id="GO:0005886">
    <property type="term" value="C:plasma membrane"/>
    <property type="evidence" value="ECO:0007669"/>
    <property type="project" value="UniProtKB-SubCell"/>
</dbReference>
<dbReference type="InterPro" id="IPR003593">
    <property type="entry name" value="AAA+_ATPase"/>
</dbReference>
<keyword evidence="11" id="KW-1185">Reference proteome</keyword>
<dbReference type="OrthoDB" id="95687at2"/>
<feature type="transmembrane region" description="Helical" evidence="7">
    <location>
        <begin position="12"/>
        <end position="34"/>
    </location>
</feature>
<dbReference type="SUPFAM" id="SSF90123">
    <property type="entry name" value="ABC transporter transmembrane region"/>
    <property type="match status" value="1"/>
</dbReference>
<evidence type="ECO:0000256" key="7">
    <source>
        <dbReference type="SAM" id="Phobius"/>
    </source>
</evidence>
<evidence type="ECO:0000256" key="5">
    <source>
        <dbReference type="ARBA" id="ARBA00022989"/>
    </source>
</evidence>
<sequence length="530" mass="58956">MKRIILYFWKENAQLCLILIGTSVTQILASLMNVSMLNALIKGNTALFVISLGKMLSFYLLFLLFTYWQIQKTSRIKQKMSTHIREEMTKKLAMTSYNEFHSHQVGTYASWLTNDLTMIESAGFDSFYQIIAGGISAVLSIFTLLSFHWSLAVFSLFMGGILISLPKLLQKRMTAASSAVAKENESFLAEVSELLAGYDTLYVFHLLLMIVKRTVTASKKLGNKKNQQAKVMAKVAITGASGNIVGQLGLLAVTGYLVLIEKLTVGSITATGNLGGNIFNTLGNLTQQIGAVQSTKPLFDKFENIQYSKPIVTKPLPLKSGFELKNVSFCYGEKKIINNRTQQFQLGKKYALIGNSGSGKTTLVNILNGKLREYTGTILFNQQDLKTISLDTLHQEVLYLDQSPYLFTGTVRDNLTLGEDYADKDLQEALAQADLLEMIMKLPQGLETPVGENGRLFSGGQKQRLALARGFLRKKKIILVDEGTANLDEESAVKIEQTLMKQTDVLIIMITHHLREKIRAELDEIVDLSN</sequence>
<evidence type="ECO:0000313" key="10">
    <source>
        <dbReference type="EMBL" id="EOL42271.1"/>
    </source>
</evidence>
<comment type="subcellular location">
    <subcellularLocation>
        <location evidence="1">Cell membrane</location>
        <topology evidence="1">Multi-pass membrane protein</topology>
    </subcellularLocation>
</comment>
<keyword evidence="2 7" id="KW-0812">Transmembrane</keyword>
<evidence type="ECO:0000256" key="1">
    <source>
        <dbReference type="ARBA" id="ARBA00004651"/>
    </source>
</evidence>
<keyword evidence="4" id="KW-0067">ATP-binding</keyword>
<feature type="domain" description="ABC transmembrane type-1" evidence="9">
    <location>
        <begin position="15"/>
        <end position="294"/>
    </location>
</feature>
<evidence type="ECO:0000259" key="9">
    <source>
        <dbReference type="PROSITE" id="PS50929"/>
    </source>
</evidence>
<dbReference type="InterPro" id="IPR011527">
    <property type="entry name" value="ABC1_TM_dom"/>
</dbReference>
<dbReference type="eggNOG" id="COG1132">
    <property type="taxonomic scope" value="Bacteria"/>
</dbReference>
<dbReference type="PANTHER" id="PTHR43394:SF1">
    <property type="entry name" value="ATP-BINDING CASSETTE SUB-FAMILY B MEMBER 10, MITOCHONDRIAL"/>
    <property type="match status" value="1"/>
</dbReference>